<gene>
    <name evidence="6" type="ORF">SCF082_LOCUS51905</name>
</gene>
<keyword evidence="4" id="KW-0560">Oxidoreductase</keyword>
<evidence type="ECO:0000259" key="5">
    <source>
        <dbReference type="Pfam" id="PF00881"/>
    </source>
</evidence>
<evidence type="ECO:0000256" key="1">
    <source>
        <dbReference type="ARBA" id="ARBA00007118"/>
    </source>
</evidence>
<dbReference type="Proteomes" id="UP001642464">
    <property type="component" value="Unassembled WGS sequence"/>
</dbReference>
<feature type="domain" description="Nitroreductase" evidence="5">
    <location>
        <begin position="247"/>
        <end position="439"/>
    </location>
</feature>
<comment type="caution">
    <text evidence="6">The sequence shown here is derived from an EMBL/GenBank/DDBJ whole genome shotgun (WGS) entry which is preliminary data.</text>
</comment>
<comment type="similarity">
    <text evidence="1">Belongs to the nitroreductase family.</text>
</comment>
<dbReference type="SUPFAM" id="SSF55469">
    <property type="entry name" value="FMN-dependent nitroreductase-like"/>
    <property type="match status" value="2"/>
</dbReference>
<protein>
    <submittedName>
        <fullName evidence="6">Nitroreductase NfnB (NR NfnB) (FMN-dependent NAD(P)H nitroreductase)</fullName>
    </submittedName>
</protein>
<dbReference type="Pfam" id="PF00881">
    <property type="entry name" value="Nitroreductase"/>
    <property type="match status" value="2"/>
</dbReference>
<keyword evidence="2" id="KW-0285">Flavoprotein</keyword>
<dbReference type="EMBL" id="CAXAMM010043818">
    <property type="protein sequence ID" value="CAK9111908.1"/>
    <property type="molecule type" value="Genomic_DNA"/>
</dbReference>
<organism evidence="6 7">
    <name type="scientific">Durusdinium trenchii</name>
    <dbReference type="NCBI Taxonomy" id="1381693"/>
    <lineage>
        <taxon>Eukaryota</taxon>
        <taxon>Sar</taxon>
        <taxon>Alveolata</taxon>
        <taxon>Dinophyceae</taxon>
        <taxon>Suessiales</taxon>
        <taxon>Symbiodiniaceae</taxon>
        <taxon>Durusdinium</taxon>
    </lineage>
</organism>
<feature type="domain" description="Nitroreductase" evidence="5">
    <location>
        <begin position="15"/>
        <end position="192"/>
    </location>
</feature>
<accession>A0ABP0SHQ0</accession>
<name>A0ABP0SHQ0_9DINO</name>
<dbReference type="PANTHER" id="PTHR23026">
    <property type="entry name" value="NADPH NITROREDUCTASE"/>
    <property type="match status" value="1"/>
</dbReference>
<keyword evidence="7" id="KW-1185">Reference proteome</keyword>
<dbReference type="InterPro" id="IPR029479">
    <property type="entry name" value="Nitroreductase"/>
</dbReference>
<evidence type="ECO:0000313" key="6">
    <source>
        <dbReference type="EMBL" id="CAK9111908.1"/>
    </source>
</evidence>
<evidence type="ECO:0000256" key="4">
    <source>
        <dbReference type="ARBA" id="ARBA00023002"/>
    </source>
</evidence>
<proteinExistence type="inferred from homology"/>
<dbReference type="InterPro" id="IPR000415">
    <property type="entry name" value="Nitroreductase-like"/>
</dbReference>
<keyword evidence="3" id="KW-0288">FMN</keyword>
<evidence type="ECO:0000256" key="2">
    <source>
        <dbReference type="ARBA" id="ARBA00022630"/>
    </source>
</evidence>
<dbReference type="PANTHER" id="PTHR23026:SF90">
    <property type="entry name" value="IODOTYROSINE DEIODINASE 1"/>
    <property type="match status" value="1"/>
</dbReference>
<evidence type="ECO:0000313" key="7">
    <source>
        <dbReference type="Proteomes" id="UP001642464"/>
    </source>
</evidence>
<dbReference type="Gene3D" id="3.40.109.10">
    <property type="entry name" value="NADH Oxidase"/>
    <property type="match status" value="2"/>
</dbReference>
<dbReference type="InterPro" id="IPR050627">
    <property type="entry name" value="Nitroreductase/BluB"/>
</dbReference>
<sequence length="778" mass="86425">MHKSPKASLVMSFDDSVIQEVVEALRSVPSSANTQPWTIVVVQGEKRNQLAKKLLEQFDAGEMGAAEYEQLPKTMIPRMSKAVELFEKEYFEHLGISADQRSKFRSNFEFWSAPLHLAVCAPSGPCLKEDPPVDGVFLDMGSAITALSMCAHDRGLAVHCHWQLARFGSVYREVLGSDLPEDHFVVAGLSLGFPIGSRAVQTSPEFLPTRLTVDETTRWLNCDAAWLAESKVEVEASSHGLMHLVQSRHCSHTLETGRAVPKELLRDVLSAARNVFSIGGAQPWSVTVIQGAARDRLSEAMLAYFDAGNNGAQTYKKYSTQNTERMQKGKDMYGFELYEQRHGLQRDDAEGRRAKYRPNYQFWGAPVLLLLNAPKTSSAGTFIDVGSYMYAILVAMHAYGLGGKPLGSVAKFTELCREVLGPEAMPEDEHLVCGICIGWPSEGRDPRETPDWFPSRLSSDETTRWAVDADWVPVRTVDFRPAESSLGIAGGGFRNSVGPEVPWVVGTAETELKGPGKNSNKIQAVPSLGDEEVRQRWQQHIEGSWDPERAAKRIHWLISRLQMQGFNQPEEPNAFGSKIPEAPLAPPVQMAELLEMAKKDQAHQVEVQEEVEPEMEPTSDEREEKQAFDFDGWTQELWPCADVLHPPDLPRWIVTLSPIPMHMDMKIEELLKTLEVKQMKRISPKEIHVPVSSKKMAVSLKALNGMTFGQSKLQVTMHAASLPPDGSVTSPGAKAHGHLMPQTPPKTTAATALKILEPVQEDAEEWAKSLMRRLLAET</sequence>
<reference evidence="6 7" key="1">
    <citation type="submission" date="2024-02" db="EMBL/GenBank/DDBJ databases">
        <authorList>
            <person name="Chen Y."/>
            <person name="Shah S."/>
            <person name="Dougan E. K."/>
            <person name="Thang M."/>
            <person name="Chan C."/>
        </authorList>
    </citation>
    <scope>NUCLEOTIDE SEQUENCE [LARGE SCALE GENOMIC DNA]</scope>
</reference>
<evidence type="ECO:0000256" key="3">
    <source>
        <dbReference type="ARBA" id="ARBA00022643"/>
    </source>
</evidence>